<evidence type="ECO:0000313" key="1">
    <source>
        <dbReference type="EMBL" id="CRL05690.1"/>
    </source>
</evidence>
<protein>
    <submittedName>
        <fullName evidence="1">CLUMA_CG018722, isoform A</fullName>
    </submittedName>
</protein>
<accession>A0A1J1J178</accession>
<name>A0A1J1J178_9DIPT</name>
<gene>
    <name evidence="1" type="ORF">CLUMA_CG018722</name>
</gene>
<keyword evidence="2" id="KW-1185">Reference proteome</keyword>
<dbReference type="EMBL" id="CVRI01000065">
    <property type="protein sequence ID" value="CRL05690.1"/>
    <property type="molecule type" value="Genomic_DNA"/>
</dbReference>
<sequence length="80" mass="9480">MIEIEIIFARPVENWRTITSVLFNLMSFDKRQSINVFLLTVDKARTKGFLFKDVSQLSALKIVKTLTEHDNSERIKYFRK</sequence>
<proteinExistence type="predicted"/>
<dbReference type="Proteomes" id="UP000183832">
    <property type="component" value="Unassembled WGS sequence"/>
</dbReference>
<reference evidence="1 2" key="1">
    <citation type="submission" date="2015-04" db="EMBL/GenBank/DDBJ databases">
        <authorList>
            <person name="Syromyatnikov M.Y."/>
            <person name="Popov V.N."/>
        </authorList>
    </citation>
    <scope>NUCLEOTIDE SEQUENCE [LARGE SCALE GENOMIC DNA]</scope>
</reference>
<evidence type="ECO:0000313" key="2">
    <source>
        <dbReference type="Proteomes" id="UP000183832"/>
    </source>
</evidence>
<organism evidence="1 2">
    <name type="scientific">Clunio marinus</name>
    <dbReference type="NCBI Taxonomy" id="568069"/>
    <lineage>
        <taxon>Eukaryota</taxon>
        <taxon>Metazoa</taxon>
        <taxon>Ecdysozoa</taxon>
        <taxon>Arthropoda</taxon>
        <taxon>Hexapoda</taxon>
        <taxon>Insecta</taxon>
        <taxon>Pterygota</taxon>
        <taxon>Neoptera</taxon>
        <taxon>Endopterygota</taxon>
        <taxon>Diptera</taxon>
        <taxon>Nematocera</taxon>
        <taxon>Chironomoidea</taxon>
        <taxon>Chironomidae</taxon>
        <taxon>Clunio</taxon>
    </lineage>
</organism>
<dbReference type="AlphaFoldDB" id="A0A1J1J178"/>